<sequence length="313" mass="33271">MKSALSFIFYLVACIPGAAFAFTPAFPLPAQPNASEVSDLSSFGLISGPWDGDKLPAVQLEGQVSKQSWRIPTSELTSLQLLSPLRDQLTEQGYDLVFECDTEACGGFDFRFAADVFHEPGMHVNLGDYRFLSARRTSANGDSQALNIMISRTPETGFVQINQLGSAADTPSTTEPVITPVPVTPVVSSDLGQALETRGHAVLEGVTFRSGGTTLAESGMSSLAAVAEYLQQNPSRRVTLVGHTDAVGGLAGNVDLSKRRAQAVMQHLIAELGVRADQITADGVGYLAPRASNLTDAGREANRRVEVTLTSTE</sequence>
<comment type="subcellular location">
    <subcellularLocation>
        <location evidence="1">Cell outer membrane</location>
    </subcellularLocation>
</comment>
<dbReference type="InterPro" id="IPR050330">
    <property type="entry name" value="Bact_OuterMem_StrucFunc"/>
</dbReference>
<dbReference type="Proteomes" id="UP000640583">
    <property type="component" value="Unassembled WGS sequence"/>
</dbReference>
<accession>A0A8J7IT69</accession>
<dbReference type="PANTHER" id="PTHR30329:SF21">
    <property type="entry name" value="LIPOPROTEIN YIAD-RELATED"/>
    <property type="match status" value="1"/>
</dbReference>
<dbReference type="PRINTS" id="PR01021">
    <property type="entry name" value="OMPADOMAIN"/>
</dbReference>
<dbReference type="PROSITE" id="PS51123">
    <property type="entry name" value="OMPA_2"/>
    <property type="match status" value="1"/>
</dbReference>
<evidence type="ECO:0000259" key="6">
    <source>
        <dbReference type="PROSITE" id="PS51123"/>
    </source>
</evidence>
<feature type="domain" description="OmpA-like" evidence="6">
    <location>
        <begin position="195"/>
        <end position="313"/>
    </location>
</feature>
<feature type="chain" id="PRO_5035290828" evidence="5">
    <location>
        <begin position="22"/>
        <end position="313"/>
    </location>
</feature>
<dbReference type="SUPFAM" id="SSF103088">
    <property type="entry name" value="OmpA-like"/>
    <property type="match status" value="1"/>
</dbReference>
<keyword evidence="3" id="KW-0998">Cell outer membrane</keyword>
<comment type="caution">
    <text evidence="7">The sequence shown here is derived from an EMBL/GenBank/DDBJ whole genome shotgun (WGS) entry which is preliminary data.</text>
</comment>
<dbReference type="EMBL" id="JADCKQ010000015">
    <property type="protein sequence ID" value="MBI1495171.1"/>
    <property type="molecule type" value="Genomic_DNA"/>
</dbReference>
<evidence type="ECO:0000256" key="1">
    <source>
        <dbReference type="ARBA" id="ARBA00004442"/>
    </source>
</evidence>
<keyword evidence="5" id="KW-0732">Signal</keyword>
<dbReference type="Pfam" id="PF00691">
    <property type="entry name" value="OmpA"/>
    <property type="match status" value="1"/>
</dbReference>
<evidence type="ECO:0000256" key="4">
    <source>
        <dbReference type="PROSITE-ProRule" id="PRU00473"/>
    </source>
</evidence>
<evidence type="ECO:0000256" key="2">
    <source>
        <dbReference type="ARBA" id="ARBA00023136"/>
    </source>
</evidence>
<keyword evidence="8" id="KW-1185">Reference proteome</keyword>
<evidence type="ECO:0000256" key="3">
    <source>
        <dbReference type="ARBA" id="ARBA00023237"/>
    </source>
</evidence>
<dbReference type="InterPro" id="IPR036737">
    <property type="entry name" value="OmpA-like_sf"/>
</dbReference>
<dbReference type="InterPro" id="IPR006664">
    <property type="entry name" value="OMP_bac"/>
</dbReference>
<keyword evidence="2 4" id="KW-0472">Membrane</keyword>
<evidence type="ECO:0000313" key="8">
    <source>
        <dbReference type="Proteomes" id="UP000640583"/>
    </source>
</evidence>
<name>A0A8J7IT69_9RHOB</name>
<evidence type="ECO:0000313" key="7">
    <source>
        <dbReference type="EMBL" id="MBI1495171.1"/>
    </source>
</evidence>
<organism evidence="7 8">
    <name type="scientific">Halocynthiibacter styelae</name>
    <dbReference type="NCBI Taxonomy" id="2761955"/>
    <lineage>
        <taxon>Bacteria</taxon>
        <taxon>Pseudomonadati</taxon>
        <taxon>Pseudomonadota</taxon>
        <taxon>Alphaproteobacteria</taxon>
        <taxon>Rhodobacterales</taxon>
        <taxon>Paracoccaceae</taxon>
        <taxon>Halocynthiibacter</taxon>
    </lineage>
</organism>
<dbReference type="RefSeq" id="WP_228849884.1">
    <property type="nucleotide sequence ID" value="NZ_JADCKQ010000015.1"/>
</dbReference>
<gene>
    <name evidence="7" type="ORF">H1D41_16115</name>
</gene>
<dbReference type="GO" id="GO:0009279">
    <property type="term" value="C:cell outer membrane"/>
    <property type="evidence" value="ECO:0007669"/>
    <property type="project" value="UniProtKB-SubCell"/>
</dbReference>
<feature type="signal peptide" evidence="5">
    <location>
        <begin position="1"/>
        <end position="21"/>
    </location>
</feature>
<dbReference type="InterPro" id="IPR006665">
    <property type="entry name" value="OmpA-like"/>
</dbReference>
<reference evidence="7" key="1">
    <citation type="submission" date="2020-10" db="EMBL/GenBank/DDBJ databases">
        <title>Paenihalocynthiibacter styelae gen. nov., sp. nov., isolated from stalked sea squirt Styela clava.</title>
        <authorList>
            <person name="Kim Y.-O."/>
            <person name="Yoon J.-H."/>
        </authorList>
    </citation>
    <scope>NUCLEOTIDE SEQUENCE</scope>
    <source>
        <strain evidence="7">MYP1-1</strain>
    </source>
</reference>
<proteinExistence type="predicted"/>
<protein>
    <submittedName>
        <fullName evidence="7">OmpA family protein</fullName>
    </submittedName>
</protein>
<dbReference type="AlphaFoldDB" id="A0A8J7IT69"/>
<evidence type="ECO:0000256" key="5">
    <source>
        <dbReference type="SAM" id="SignalP"/>
    </source>
</evidence>
<dbReference type="PANTHER" id="PTHR30329">
    <property type="entry name" value="STATOR ELEMENT OF FLAGELLAR MOTOR COMPLEX"/>
    <property type="match status" value="1"/>
</dbReference>
<dbReference type="CDD" id="cd07185">
    <property type="entry name" value="OmpA_C-like"/>
    <property type="match status" value="1"/>
</dbReference>
<dbReference type="Gene3D" id="3.30.1330.60">
    <property type="entry name" value="OmpA-like domain"/>
    <property type="match status" value="1"/>
</dbReference>